<accession>A0ABQ2HAV4</accession>
<name>A0ABQ2HAV4_9PSEU</name>
<evidence type="ECO:0000313" key="2">
    <source>
        <dbReference type="Proteomes" id="UP000597656"/>
    </source>
</evidence>
<gene>
    <name evidence="1" type="ORF">GCM10011609_02680</name>
</gene>
<organism evidence="1 2">
    <name type="scientific">Lentzea pudingi</name>
    <dbReference type="NCBI Taxonomy" id="1789439"/>
    <lineage>
        <taxon>Bacteria</taxon>
        <taxon>Bacillati</taxon>
        <taxon>Actinomycetota</taxon>
        <taxon>Actinomycetes</taxon>
        <taxon>Pseudonocardiales</taxon>
        <taxon>Pseudonocardiaceae</taxon>
        <taxon>Lentzea</taxon>
    </lineage>
</organism>
<reference evidence="2" key="1">
    <citation type="journal article" date="2019" name="Int. J. Syst. Evol. Microbiol.">
        <title>The Global Catalogue of Microorganisms (GCM) 10K type strain sequencing project: providing services to taxonomists for standard genome sequencing and annotation.</title>
        <authorList>
            <consortium name="The Broad Institute Genomics Platform"/>
            <consortium name="The Broad Institute Genome Sequencing Center for Infectious Disease"/>
            <person name="Wu L."/>
            <person name="Ma J."/>
        </authorList>
    </citation>
    <scope>NUCLEOTIDE SEQUENCE [LARGE SCALE GENOMIC DNA]</scope>
    <source>
        <strain evidence="2">CGMCC 4.7319</strain>
    </source>
</reference>
<keyword evidence="2" id="KW-1185">Reference proteome</keyword>
<sequence>MTSAVTRSVSIRMPRGWLEIDPRNPDVTAELTRTAREQWGDGVDAERIARHVAPMASGLRALADETGLVLAGFYADFLGDEDTPLLLTANATLAISPPVSITDLRHDLYARSAEKISIRTVDLPAGEGVLATCEVDLRRTGWTGSGLLHRYFVPVPDSSRFAVLSLFTPNRDLADLFADVFGAIAESLRFD</sequence>
<dbReference type="EMBL" id="BMNC01000001">
    <property type="protein sequence ID" value="GGM70462.1"/>
    <property type="molecule type" value="Genomic_DNA"/>
</dbReference>
<dbReference type="RefSeq" id="WP_189152698.1">
    <property type="nucleotide sequence ID" value="NZ_BMNC01000001.1"/>
</dbReference>
<proteinExistence type="predicted"/>
<dbReference type="Proteomes" id="UP000597656">
    <property type="component" value="Unassembled WGS sequence"/>
</dbReference>
<comment type="caution">
    <text evidence="1">The sequence shown here is derived from an EMBL/GenBank/DDBJ whole genome shotgun (WGS) entry which is preliminary data.</text>
</comment>
<protein>
    <submittedName>
        <fullName evidence="1">Uncharacterized protein</fullName>
    </submittedName>
</protein>
<evidence type="ECO:0000313" key="1">
    <source>
        <dbReference type="EMBL" id="GGM70462.1"/>
    </source>
</evidence>